<feature type="region of interest" description="Disordered" evidence="5">
    <location>
        <begin position="519"/>
        <end position="539"/>
    </location>
</feature>
<dbReference type="Gene3D" id="2.10.70.100">
    <property type="match status" value="1"/>
</dbReference>
<dbReference type="InterPro" id="IPR000014">
    <property type="entry name" value="PAS"/>
</dbReference>
<dbReference type="PROSITE" id="PS50113">
    <property type="entry name" value="PAC"/>
    <property type="match status" value="1"/>
</dbReference>
<dbReference type="PRINTS" id="PR00344">
    <property type="entry name" value="BCTRLSENSOR"/>
</dbReference>
<feature type="domain" description="Histidine kinase" evidence="6">
    <location>
        <begin position="306"/>
        <end position="522"/>
    </location>
</feature>
<dbReference type="Gene3D" id="1.10.287.130">
    <property type="match status" value="1"/>
</dbReference>
<evidence type="ECO:0000256" key="1">
    <source>
        <dbReference type="ARBA" id="ARBA00000085"/>
    </source>
</evidence>
<feature type="modified residue" description="4-aspartylphosphate" evidence="4">
    <location>
        <position position="56"/>
    </location>
</feature>
<evidence type="ECO:0000256" key="2">
    <source>
        <dbReference type="ARBA" id="ARBA00012438"/>
    </source>
</evidence>
<dbReference type="SUPFAM" id="SSF47384">
    <property type="entry name" value="Homodimeric domain of signal transducing histidine kinase"/>
    <property type="match status" value="1"/>
</dbReference>
<dbReference type="EMBL" id="VIFM01000011">
    <property type="protein sequence ID" value="TQF17210.1"/>
    <property type="molecule type" value="Genomic_DNA"/>
</dbReference>
<dbReference type="NCBIfam" id="TIGR00229">
    <property type="entry name" value="sensory_box"/>
    <property type="match status" value="1"/>
</dbReference>
<dbReference type="PROSITE" id="PS50110">
    <property type="entry name" value="RESPONSE_REGULATORY"/>
    <property type="match status" value="1"/>
</dbReference>
<dbReference type="Pfam" id="PF00072">
    <property type="entry name" value="Response_reg"/>
    <property type="match status" value="1"/>
</dbReference>
<dbReference type="SMART" id="SM00388">
    <property type="entry name" value="HisKA"/>
    <property type="match status" value="1"/>
</dbReference>
<dbReference type="InterPro" id="IPR035965">
    <property type="entry name" value="PAS-like_dom_sf"/>
</dbReference>
<reference evidence="10 11" key="1">
    <citation type="submission" date="2019-06" db="EMBL/GenBank/DDBJ databases">
        <authorList>
            <person name="Livingstone P."/>
            <person name="Whitworth D."/>
        </authorList>
    </citation>
    <scope>NUCLEOTIDE SEQUENCE [LARGE SCALE GENOMIC DNA]</scope>
    <source>
        <strain evidence="10 11">AM401</strain>
    </source>
</reference>
<dbReference type="Pfam" id="PF02518">
    <property type="entry name" value="HATPase_c"/>
    <property type="match status" value="1"/>
</dbReference>
<evidence type="ECO:0000313" key="10">
    <source>
        <dbReference type="EMBL" id="TQF17210.1"/>
    </source>
</evidence>
<dbReference type="OrthoDB" id="5378443at2"/>
<dbReference type="SMART" id="SM00448">
    <property type="entry name" value="REC"/>
    <property type="match status" value="1"/>
</dbReference>
<dbReference type="CDD" id="cd00130">
    <property type="entry name" value="PAS"/>
    <property type="match status" value="1"/>
</dbReference>
<dbReference type="PANTHER" id="PTHR43547">
    <property type="entry name" value="TWO-COMPONENT HISTIDINE KINASE"/>
    <property type="match status" value="1"/>
</dbReference>
<feature type="domain" description="PAS" evidence="8">
    <location>
        <begin position="160"/>
        <end position="232"/>
    </location>
</feature>
<dbReference type="InterPro" id="IPR013655">
    <property type="entry name" value="PAS_fold_3"/>
</dbReference>
<dbReference type="Proteomes" id="UP000315369">
    <property type="component" value="Unassembled WGS sequence"/>
</dbReference>
<dbReference type="SMART" id="SM00091">
    <property type="entry name" value="PAS"/>
    <property type="match status" value="1"/>
</dbReference>
<evidence type="ECO:0000259" key="8">
    <source>
        <dbReference type="PROSITE" id="PS50112"/>
    </source>
</evidence>
<feature type="domain" description="PAC" evidence="9">
    <location>
        <begin position="236"/>
        <end position="288"/>
    </location>
</feature>
<comment type="catalytic activity">
    <reaction evidence="1">
        <text>ATP + protein L-histidine = ADP + protein N-phospho-L-histidine.</text>
        <dbReference type="EC" id="2.7.13.3"/>
    </reaction>
</comment>
<evidence type="ECO:0000259" key="7">
    <source>
        <dbReference type="PROSITE" id="PS50110"/>
    </source>
</evidence>
<feature type="compositionally biased region" description="Acidic residues" evidence="5">
    <location>
        <begin position="530"/>
        <end position="539"/>
    </location>
</feature>
<dbReference type="PROSITE" id="PS50109">
    <property type="entry name" value="HIS_KIN"/>
    <property type="match status" value="1"/>
</dbReference>
<dbReference type="InterPro" id="IPR036097">
    <property type="entry name" value="HisK_dim/P_sf"/>
</dbReference>
<sequence>MPPPRVWVLDDSSVENEAIRRVLTPTCRVETFTDGAALLEALGREHGLLPEVLVLDWYLPGMSGLEVCRFVRSGTTTSLIPVLLLTVNTRADDVVEALAAGANDYVFKPFRPVELEARVLALARLERQRRQLLEDERARRMLAEGTLTEVQAAEERAWRSELRFRLAARATRDAVWEWDPRTDTVDWTSGLHELFGHVSTNIRDTRDWWAERLHPEDRDRVVRGLRLAVASETHEWQDTYRFQRGDGTWAHVVDRCHIVRDGDNQAVQVVGAMQDVTEWQQTEAERLRLLAEVHAQADFERQLIGIVSHDLRNPLGAITLAASLLAQRPDADDRQQRNVQRILRAAERATRMIRDLLDFTRARQGRGLPIYPRAMDLHEVVHAALDELQAAWPERRIVSDYQGSGAGAWDPDRVAQVLGNLVGNAMQYSPPDTVVRVIARGEDTGIVLEVHNAGLPIPGDLQSRIFEPLERGVERPEDRGVRSIGLGLYIVRSIVVAHGGTVEARSTQEHGTTFTVRLPRQPPVALAPQQDDDDDQAAG</sequence>
<dbReference type="InterPro" id="IPR001789">
    <property type="entry name" value="Sig_transdc_resp-reg_receiver"/>
</dbReference>
<evidence type="ECO:0000259" key="9">
    <source>
        <dbReference type="PROSITE" id="PS50113"/>
    </source>
</evidence>
<comment type="caution">
    <text evidence="10">The sequence shown here is derived from an EMBL/GenBank/DDBJ whole genome shotgun (WGS) entry which is preliminary data.</text>
</comment>
<dbReference type="SUPFAM" id="SSF55785">
    <property type="entry name" value="PYP-like sensor domain (PAS domain)"/>
    <property type="match status" value="1"/>
</dbReference>
<gene>
    <name evidence="10" type="ORF">FJV41_04580</name>
</gene>
<protein>
    <recommendedName>
        <fullName evidence="2">histidine kinase</fullName>
        <ecNumber evidence="2">2.7.13.3</ecNumber>
    </recommendedName>
</protein>
<dbReference type="SUPFAM" id="SSF52172">
    <property type="entry name" value="CheY-like"/>
    <property type="match status" value="1"/>
</dbReference>
<feature type="domain" description="Response regulatory" evidence="7">
    <location>
        <begin position="5"/>
        <end position="123"/>
    </location>
</feature>
<organism evidence="10 11">
    <name type="scientific">Myxococcus llanfairpwllgwyngyllgogerychwyrndrobwllllantysiliogogogochensis</name>
    <dbReference type="NCBI Taxonomy" id="2590453"/>
    <lineage>
        <taxon>Bacteria</taxon>
        <taxon>Pseudomonadati</taxon>
        <taxon>Myxococcota</taxon>
        <taxon>Myxococcia</taxon>
        <taxon>Myxococcales</taxon>
        <taxon>Cystobacterineae</taxon>
        <taxon>Myxococcaceae</taxon>
        <taxon>Myxococcus</taxon>
    </lineage>
</organism>
<dbReference type="Gene3D" id="3.30.565.10">
    <property type="entry name" value="Histidine kinase-like ATPase, C-terminal domain"/>
    <property type="match status" value="1"/>
</dbReference>
<dbReference type="InterPro" id="IPR011006">
    <property type="entry name" value="CheY-like_superfamily"/>
</dbReference>
<keyword evidence="11" id="KW-1185">Reference proteome</keyword>
<dbReference type="PANTHER" id="PTHR43547:SF2">
    <property type="entry name" value="HYBRID SIGNAL TRANSDUCTION HISTIDINE KINASE C"/>
    <property type="match status" value="1"/>
</dbReference>
<dbReference type="CDD" id="cd00075">
    <property type="entry name" value="HATPase"/>
    <property type="match status" value="1"/>
</dbReference>
<name>A0A540X7L9_9BACT</name>
<dbReference type="PROSITE" id="PS50112">
    <property type="entry name" value="PAS"/>
    <property type="match status" value="1"/>
</dbReference>
<dbReference type="Pfam" id="PF00512">
    <property type="entry name" value="HisKA"/>
    <property type="match status" value="1"/>
</dbReference>
<dbReference type="SMART" id="SM00387">
    <property type="entry name" value="HATPase_c"/>
    <property type="match status" value="1"/>
</dbReference>
<keyword evidence="3 4" id="KW-0597">Phosphoprotein</keyword>
<dbReference type="InterPro" id="IPR003661">
    <property type="entry name" value="HisK_dim/P_dom"/>
</dbReference>
<dbReference type="SUPFAM" id="SSF55874">
    <property type="entry name" value="ATPase domain of HSP90 chaperone/DNA topoisomerase II/histidine kinase"/>
    <property type="match status" value="1"/>
</dbReference>
<proteinExistence type="predicted"/>
<evidence type="ECO:0000256" key="3">
    <source>
        <dbReference type="ARBA" id="ARBA00022553"/>
    </source>
</evidence>
<dbReference type="InterPro" id="IPR005467">
    <property type="entry name" value="His_kinase_dom"/>
</dbReference>
<dbReference type="InterPro" id="IPR004358">
    <property type="entry name" value="Sig_transdc_His_kin-like_C"/>
</dbReference>
<evidence type="ECO:0000256" key="4">
    <source>
        <dbReference type="PROSITE-ProRule" id="PRU00169"/>
    </source>
</evidence>
<dbReference type="GO" id="GO:0000155">
    <property type="term" value="F:phosphorelay sensor kinase activity"/>
    <property type="evidence" value="ECO:0007669"/>
    <property type="project" value="InterPro"/>
</dbReference>
<dbReference type="AlphaFoldDB" id="A0A540X7L9"/>
<evidence type="ECO:0000313" key="11">
    <source>
        <dbReference type="Proteomes" id="UP000315369"/>
    </source>
</evidence>
<dbReference type="EC" id="2.7.13.3" evidence="2"/>
<dbReference type="Gene3D" id="3.30.450.20">
    <property type="entry name" value="PAS domain"/>
    <property type="match status" value="1"/>
</dbReference>
<evidence type="ECO:0000256" key="5">
    <source>
        <dbReference type="SAM" id="MobiDB-lite"/>
    </source>
</evidence>
<dbReference type="InterPro" id="IPR003594">
    <property type="entry name" value="HATPase_dom"/>
</dbReference>
<accession>A0A540X7L9</accession>
<dbReference type="InterPro" id="IPR036890">
    <property type="entry name" value="HATPase_C_sf"/>
</dbReference>
<dbReference type="CDD" id="cd00082">
    <property type="entry name" value="HisKA"/>
    <property type="match status" value="1"/>
</dbReference>
<dbReference type="InterPro" id="IPR000700">
    <property type="entry name" value="PAS-assoc_C"/>
</dbReference>
<dbReference type="Gene3D" id="3.40.50.2300">
    <property type="match status" value="1"/>
</dbReference>
<dbReference type="RefSeq" id="WP_141641172.1">
    <property type="nucleotide sequence ID" value="NZ_VIFM01000011.1"/>
</dbReference>
<evidence type="ECO:0000259" key="6">
    <source>
        <dbReference type="PROSITE" id="PS50109"/>
    </source>
</evidence>
<dbReference type="Pfam" id="PF08447">
    <property type="entry name" value="PAS_3"/>
    <property type="match status" value="1"/>
</dbReference>